<keyword evidence="5" id="KW-0675">Receptor</keyword>
<dbReference type="Pfam" id="PF00400">
    <property type="entry name" value="WD40"/>
    <property type="match status" value="11"/>
</dbReference>
<dbReference type="EMBL" id="NBII01000001">
    <property type="protein sequence ID" value="PAV22990.1"/>
    <property type="molecule type" value="Genomic_DNA"/>
</dbReference>
<dbReference type="InterPro" id="IPR019775">
    <property type="entry name" value="WD40_repeat_CS"/>
</dbReference>
<comment type="caution">
    <text evidence="5">The sequence shown here is derived from an EMBL/GenBank/DDBJ whole genome shotgun (WGS) entry which is preliminary data.</text>
</comment>
<reference evidence="5 6" key="1">
    <citation type="journal article" date="2017" name="Mol. Ecol.">
        <title>Comparative and population genomic landscape of Phellinus noxius: A hypervariable fungus causing root rot in trees.</title>
        <authorList>
            <person name="Chung C.L."/>
            <person name="Lee T.J."/>
            <person name="Akiba M."/>
            <person name="Lee H.H."/>
            <person name="Kuo T.H."/>
            <person name="Liu D."/>
            <person name="Ke H.M."/>
            <person name="Yokoi T."/>
            <person name="Roa M.B."/>
            <person name="Lu M.J."/>
            <person name="Chang Y.Y."/>
            <person name="Ann P.J."/>
            <person name="Tsai J.N."/>
            <person name="Chen C.Y."/>
            <person name="Tzean S.S."/>
            <person name="Ota Y."/>
            <person name="Hattori T."/>
            <person name="Sahashi N."/>
            <person name="Liou R.F."/>
            <person name="Kikuchi T."/>
            <person name="Tsai I.J."/>
        </authorList>
    </citation>
    <scope>NUCLEOTIDE SEQUENCE [LARGE SCALE GENOMIC DNA]</scope>
    <source>
        <strain evidence="5 6">FFPRI411160</strain>
    </source>
</reference>
<feature type="domain" description="NACHT" evidence="4">
    <location>
        <begin position="94"/>
        <end position="239"/>
    </location>
</feature>
<dbReference type="SMART" id="SM00320">
    <property type="entry name" value="WD40"/>
    <property type="match status" value="12"/>
</dbReference>
<name>A0A286UTQ6_9AGAM</name>
<evidence type="ECO:0000259" key="4">
    <source>
        <dbReference type="PROSITE" id="PS50837"/>
    </source>
</evidence>
<evidence type="ECO:0000256" key="2">
    <source>
        <dbReference type="ARBA" id="ARBA00022737"/>
    </source>
</evidence>
<dbReference type="SUPFAM" id="SSF50978">
    <property type="entry name" value="WD40 repeat-like"/>
    <property type="match status" value="1"/>
</dbReference>
<dbReference type="InterPro" id="IPR015943">
    <property type="entry name" value="WD40/YVTN_repeat-like_dom_sf"/>
</dbReference>
<dbReference type="PRINTS" id="PR00320">
    <property type="entry name" value="GPROTEINBRPT"/>
</dbReference>
<dbReference type="InParanoid" id="A0A286UTQ6"/>
<dbReference type="Pfam" id="PF24883">
    <property type="entry name" value="NPHP3_N"/>
    <property type="match status" value="1"/>
</dbReference>
<keyword evidence="2" id="KW-0677">Repeat</keyword>
<dbReference type="Gene3D" id="2.130.10.10">
    <property type="entry name" value="YVTN repeat-like/Quinoprotein amine dehydrogenase"/>
    <property type="match status" value="4"/>
</dbReference>
<dbReference type="SUPFAM" id="SSF50998">
    <property type="entry name" value="Quinoprotein alcohol dehydrogenase-like"/>
    <property type="match status" value="1"/>
</dbReference>
<protein>
    <submittedName>
        <fullName evidence="5">Nucleotide-binding-oligomerization-domain like receptor</fullName>
    </submittedName>
</protein>
<organism evidence="5 6">
    <name type="scientific">Pyrrhoderma noxium</name>
    <dbReference type="NCBI Taxonomy" id="2282107"/>
    <lineage>
        <taxon>Eukaryota</taxon>
        <taxon>Fungi</taxon>
        <taxon>Dikarya</taxon>
        <taxon>Basidiomycota</taxon>
        <taxon>Agaricomycotina</taxon>
        <taxon>Agaricomycetes</taxon>
        <taxon>Hymenochaetales</taxon>
        <taxon>Hymenochaetaceae</taxon>
        <taxon>Pyrrhoderma</taxon>
    </lineage>
</organism>
<dbReference type="STRING" id="2282107.A0A286UTQ6"/>
<dbReference type="InterPro" id="IPR007111">
    <property type="entry name" value="NACHT_NTPase"/>
</dbReference>
<feature type="repeat" description="WD" evidence="3">
    <location>
        <begin position="403"/>
        <end position="444"/>
    </location>
</feature>
<feature type="repeat" description="WD" evidence="3">
    <location>
        <begin position="705"/>
        <end position="746"/>
    </location>
</feature>
<dbReference type="InterPro" id="IPR001680">
    <property type="entry name" value="WD40_rpt"/>
</dbReference>
<sequence>MSFNQSGPNPSATFGTYNDISGNQTNTTINRIVNLQANFLNQDPNAHTALIRDLKDKLNPSDFAGDDRPECLENTRKETPNSIYQWADASGYPNVLLLIGAVGTGKSTIATTIAGRYQRRRQLGCHMFFLREKSHPGNVLQSIAYSLAAYSRTIAESLVDQLKDTGVLGPSNLKTKFDILLRHPLSAIATKVHHPVLIVLDALDECGTPESRQSLINVLRDCLPTLPPNFRILITSRPDEDIVPLISKPDFVTMTIDQHSDESKVSVTSYIKFEFDQMRSSRKINVPDDCEWDDNLRRLAESADGLFIWASTAVRFEYILTHSTCAATFSPDRKSVVFGDEQGRIRVWNVDTGEQDGGPLEGHTSSIECLSFSSDGKYLASGLRDGIIIIWGMDSRRVKTGPIREHTEGVTAFSFSSCGTKLVSGSDDKTILVWDVSTGEVLREIICKNTVFSVTYSPNGHFILAGGRGLLSMWNVADDTAEPKVFQVNEDVCIMQTSFSPDGSRFATAGDDDIQIWDASWGMEEIQTALEEQQGMILSISLSPGGKFIVSGFDEGLPWDSGSICLWNSDTGELVKNLKLSSRVNSVAFSPVNERLIAFGSEDGTVRVWDVTDDEHVTIGNHREFVYSVVFSPSDGKYIALGSLDNTICIWDVECRELAVGPLTGHTDHVLALAYSPDGTRLVSGSTNKTVRIWNPATGQLLSTLNGHSGLVPSVAYSFDGSRIVSGSRDKTILVWDAQSGQIVCGPITGHDEGVRSVCFSPDGKRILSGSRDNTARLWDAITGNPLFPPFRGHTGFDSNFFFPNGGYFATGPGDGTIRIWTLDENPIDSDWELRKDNWVVGENGRLMMWIPDNLHTHLYRPRNVSMLDHSFHLKLHFGAE</sequence>
<dbReference type="OrthoDB" id="538223at2759"/>
<evidence type="ECO:0000256" key="1">
    <source>
        <dbReference type="ARBA" id="ARBA00022574"/>
    </source>
</evidence>
<dbReference type="InterPro" id="IPR020472">
    <property type="entry name" value="WD40_PAC1"/>
</dbReference>
<dbReference type="InterPro" id="IPR027417">
    <property type="entry name" value="P-loop_NTPase"/>
</dbReference>
<keyword evidence="1 3" id="KW-0853">WD repeat</keyword>
<dbReference type="PROSITE" id="PS50082">
    <property type="entry name" value="WD_REPEATS_2"/>
    <property type="match status" value="8"/>
</dbReference>
<feature type="repeat" description="WD" evidence="3">
    <location>
        <begin position="663"/>
        <end position="704"/>
    </location>
</feature>
<feature type="repeat" description="WD" evidence="3">
    <location>
        <begin position="802"/>
        <end position="824"/>
    </location>
</feature>
<feature type="repeat" description="WD" evidence="3">
    <location>
        <begin position="360"/>
        <end position="401"/>
    </location>
</feature>
<dbReference type="Proteomes" id="UP000217199">
    <property type="component" value="Unassembled WGS sequence"/>
</dbReference>
<dbReference type="InterPro" id="IPR036322">
    <property type="entry name" value="WD40_repeat_dom_sf"/>
</dbReference>
<dbReference type="PROSITE" id="PS00678">
    <property type="entry name" value="WD_REPEATS_1"/>
    <property type="match status" value="3"/>
</dbReference>
<dbReference type="SUPFAM" id="SSF52540">
    <property type="entry name" value="P-loop containing nucleoside triphosphate hydrolases"/>
    <property type="match status" value="1"/>
</dbReference>
<accession>A0A286UTQ6</accession>
<dbReference type="InterPro" id="IPR011047">
    <property type="entry name" value="Quinoprotein_ADH-like_sf"/>
</dbReference>
<dbReference type="PANTHER" id="PTHR19848:SF8">
    <property type="entry name" value="F-BOX AND WD REPEAT DOMAIN CONTAINING 7"/>
    <property type="match status" value="1"/>
</dbReference>
<dbReference type="PANTHER" id="PTHR19848">
    <property type="entry name" value="WD40 REPEAT PROTEIN"/>
    <property type="match status" value="1"/>
</dbReference>
<dbReference type="CDD" id="cd00200">
    <property type="entry name" value="WD40"/>
    <property type="match status" value="2"/>
</dbReference>
<proteinExistence type="predicted"/>
<dbReference type="InterPro" id="IPR056884">
    <property type="entry name" value="NPHP3-like_N"/>
</dbReference>
<feature type="repeat" description="WD" evidence="3">
    <location>
        <begin position="619"/>
        <end position="654"/>
    </location>
</feature>
<evidence type="ECO:0000313" key="6">
    <source>
        <dbReference type="Proteomes" id="UP000217199"/>
    </source>
</evidence>
<evidence type="ECO:0000313" key="5">
    <source>
        <dbReference type="EMBL" id="PAV22990.1"/>
    </source>
</evidence>
<dbReference type="PROSITE" id="PS50294">
    <property type="entry name" value="WD_REPEATS_REGION"/>
    <property type="match status" value="7"/>
</dbReference>
<dbReference type="AlphaFoldDB" id="A0A286UTQ6"/>
<dbReference type="PROSITE" id="PS50837">
    <property type="entry name" value="NACHT"/>
    <property type="match status" value="1"/>
</dbReference>
<feature type="repeat" description="WD" evidence="3">
    <location>
        <begin position="584"/>
        <end position="619"/>
    </location>
</feature>
<gene>
    <name evidence="5" type="ORF">PNOK_0005700</name>
</gene>
<keyword evidence="6" id="KW-1185">Reference proteome</keyword>
<feature type="repeat" description="WD" evidence="3">
    <location>
        <begin position="748"/>
        <end position="789"/>
    </location>
</feature>
<dbReference type="Gene3D" id="3.40.50.300">
    <property type="entry name" value="P-loop containing nucleotide triphosphate hydrolases"/>
    <property type="match status" value="1"/>
</dbReference>
<evidence type="ECO:0000256" key="3">
    <source>
        <dbReference type="PROSITE-ProRule" id="PRU00221"/>
    </source>
</evidence>